<reference evidence="2" key="2">
    <citation type="submission" date="2018-08" db="UniProtKB">
        <authorList>
            <consortium name="EnsemblPlants"/>
        </authorList>
    </citation>
    <scope>IDENTIFICATION</scope>
    <source>
        <strain evidence="2">Yugu1</strain>
    </source>
</reference>
<reference evidence="3" key="1">
    <citation type="journal article" date="2012" name="Nat. Biotechnol.">
        <title>Reference genome sequence of the model plant Setaria.</title>
        <authorList>
            <person name="Bennetzen J.L."/>
            <person name="Schmutz J."/>
            <person name="Wang H."/>
            <person name="Percifield R."/>
            <person name="Hawkins J."/>
            <person name="Pontaroli A.C."/>
            <person name="Estep M."/>
            <person name="Feng L."/>
            <person name="Vaughn J.N."/>
            <person name="Grimwood J."/>
            <person name="Jenkins J."/>
            <person name="Barry K."/>
            <person name="Lindquist E."/>
            <person name="Hellsten U."/>
            <person name="Deshpande S."/>
            <person name="Wang X."/>
            <person name="Wu X."/>
            <person name="Mitros T."/>
            <person name="Triplett J."/>
            <person name="Yang X."/>
            <person name="Ye C.Y."/>
            <person name="Mauro-Herrera M."/>
            <person name="Wang L."/>
            <person name="Li P."/>
            <person name="Sharma M."/>
            <person name="Sharma R."/>
            <person name="Ronald P.C."/>
            <person name="Panaud O."/>
            <person name="Kellogg E.A."/>
            <person name="Brutnell T.P."/>
            <person name="Doust A.N."/>
            <person name="Tuskan G.A."/>
            <person name="Rokhsar D."/>
            <person name="Devos K.M."/>
        </authorList>
    </citation>
    <scope>NUCLEOTIDE SEQUENCE [LARGE SCALE GENOMIC DNA]</scope>
    <source>
        <strain evidence="3">cv. Yugu1</strain>
    </source>
</reference>
<proteinExistence type="predicted"/>
<dbReference type="AlphaFoldDB" id="K3ZYQ7"/>
<dbReference type="Proteomes" id="UP000004995">
    <property type="component" value="Unassembled WGS sequence"/>
</dbReference>
<evidence type="ECO:0000256" key="1">
    <source>
        <dbReference type="SAM" id="MobiDB-lite"/>
    </source>
</evidence>
<dbReference type="Gramene" id="KQL22257">
    <property type="protein sequence ID" value="KQL22257"/>
    <property type="gene ID" value="SETIT_031739mg"/>
</dbReference>
<protein>
    <submittedName>
        <fullName evidence="2">Uncharacterized protein</fullName>
    </submittedName>
</protein>
<dbReference type="EnsemblPlants" id="KQL22257">
    <property type="protein sequence ID" value="KQL22257"/>
    <property type="gene ID" value="SETIT_031739mg"/>
</dbReference>
<feature type="compositionally biased region" description="Basic and acidic residues" evidence="1">
    <location>
        <begin position="27"/>
        <end position="42"/>
    </location>
</feature>
<feature type="region of interest" description="Disordered" evidence="1">
    <location>
        <begin position="1"/>
        <end position="55"/>
    </location>
</feature>
<keyword evidence="3" id="KW-1185">Reference proteome</keyword>
<accession>K3ZYQ7</accession>
<dbReference type="HOGENOM" id="CLU_2727003_0_0_1"/>
<dbReference type="InParanoid" id="K3ZYQ7"/>
<dbReference type="EMBL" id="AGNK02000642">
    <property type="status" value="NOT_ANNOTATED_CDS"/>
    <property type="molecule type" value="Genomic_DNA"/>
</dbReference>
<evidence type="ECO:0000313" key="2">
    <source>
        <dbReference type="EnsemblPlants" id="KQL22257"/>
    </source>
</evidence>
<organism evidence="2 3">
    <name type="scientific">Setaria italica</name>
    <name type="common">Foxtail millet</name>
    <name type="synonym">Panicum italicum</name>
    <dbReference type="NCBI Taxonomy" id="4555"/>
    <lineage>
        <taxon>Eukaryota</taxon>
        <taxon>Viridiplantae</taxon>
        <taxon>Streptophyta</taxon>
        <taxon>Embryophyta</taxon>
        <taxon>Tracheophyta</taxon>
        <taxon>Spermatophyta</taxon>
        <taxon>Magnoliopsida</taxon>
        <taxon>Liliopsida</taxon>
        <taxon>Poales</taxon>
        <taxon>Poaceae</taxon>
        <taxon>PACMAD clade</taxon>
        <taxon>Panicoideae</taxon>
        <taxon>Panicodae</taxon>
        <taxon>Paniceae</taxon>
        <taxon>Cenchrinae</taxon>
        <taxon>Setaria</taxon>
    </lineage>
</organism>
<sequence length="72" mass="8212">MIYVLGKGSRKDLGGDGTCRPEPQSRTQKDKSPAHPDSDRQETLGQQSFETSHYKHKVYQPKSIEFMANKLF</sequence>
<evidence type="ECO:0000313" key="3">
    <source>
        <dbReference type="Proteomes" id="UP000004995"/>
    </source>
</evidence>
<name>K3ZYQ7_SETIT</name>